<dbReference type="SUPFAM" id="SSF47413">
    <property type="entry name" value="lambda repressor-like DNA-binding domains"/>
    <property type="match status" value="1"/>
</dbReference>
<dbReference type="Gene3D" id="3.30.1160.10">
    <property type="entry name" value="Cyanate lyase, C-terminal domain"/>
    <property type="match status" value="1"/>
</dbReference>
<dbReference type="InterPro" id="IPR008076">
    <property type="entry name" value="Cyanase"/>
</dbReference>
<dbReference type="EMBL" id="JAPWDV010000002">
    <property type="protein sequence ID" value="KAJ6219365.1"/>
    <property type="molecule type" value="Genomic_DNA"/>
</dbReference>
<reference evidence="4" key="1">
    <citation type="submission" date="2022-12" db="EMBL/GenBank/DDBJ databases">
        <title>Genome assemblies of Blomia tropicalis.</title>
        <authorList>
            <person name="Cui Y."/>
        </authorList>
    </citation>
    <scope>NUCLEOTIDE SEQUENCE</scope>
    <source>
        <tissue evidence="4">Adult mites</tissue>
    </source>
</reference>
<dbReference type="OMA" id="YELVMIN"/>
<dbReference type="GO" id="GO:0008824">
    <property type="term" value="F:cyanate hydratase activity"/>
    <property type="evidence" value="ECO:0007669"/>
    <property type="project" value="InterPro"/>
</dbReference>
<keyword evidence="5" id="KW-1185">Reference proteome</keyword>
<dbReference type="Pfam" id="PF02560">
    <property type="entry name" value="Cyanate_lyase"/>
    <property type="match status" value="1"/>
</dbReference>
<comment type="caution">
    <text evidence="4">The sequence shown here is derived from an EMBL/GenBank/DDBJ whole genome shotgun (WGS) entry which is preliminary data.</text>
</comment>
<evidence type="ECO:0000313" key="4">
    <source>
        <dbReference type="EMBL" id="KAJ6219365.1"/>
    </source>
</evidence>
<dbReference type="GO" id="GO:0003677">
    <property type="term" value="F:DNA binding"/>
    <property type="evidence" value="ECO:0007669"/>
    <property type="project" value="InterPro"/>
</dbReference>
<dbReference type="Proteomes" id="UP001142055">
    <property type="component" value="Chromosome 2"/>
</dbReference>
<dbReference type="InterPro" id="IPR010982">
    <property type="entry name" value="Lambda_DNA-bd_dom_sf"/>
</dbReference>
<name>A0A9Q0M8Y2_BLOTA</name>
<dbReference type="InterPro" id="IPR036581">
    <property type="entry name" value="Cyanate_lyase_C_sf"/>
</dbReference>
<dbReference type="PANTHER" id="PTHR34186:SF2">
    <property type="entry name" value="CYANATE HYDRATASE"/>
    <property type="match status" value="1"/>
</dbReference>
<dbReference type="SMART" id="SM01116">
    <property type="entry name" value="Cyanate_lyase"/>
    <property type="match status" value="1"/>
</dbReference>
<gene>
    <name evidence="4" type="ORF">RDWZM_005177</name>
</gene>
<sequence>MLKQIFKIYKPYQHFQHFGYRQVYNISNDDHFKLQKSDVTNVILSAKEKSNLTFAQLSDKLNVNKVWLVSAILGQQPIDEDVSKRLISALNIEGTEEQLNKLTKTMGQIPESRGNVNLQTKSDPFVRRLQEWLDVYGETLKTISREEAGDGIMSAIDCTIDFKKQTIKNKYGGPDETRIVITINGKFLDYKVNHEKN</sequence>
<evidence type="ECO:0000259" key="3">
    <source>
        <dbReference type="SMART" id="SM01116"/>
    </source>
</evidence>
<evidence type="ECO:0000313" key="5">
    <source>
        <dbReference type="Proteomes" id="UP001142055"/>
    </source>
</evidence>
<dbReference type="SUPFAM" id="SSF55234">
    <property type="entry name" value="Cyanase C-terminal domain"/>
    <property type="match status" value="1"/>
</dbReference>
<keyword evidence="2" id="KW-0456">Lyase</keyword>
<accession>A0A9Q0M8Y2</accession>
<dbReference type="PRINTS" id="PR01693">
    <property type="entry name" value="CYANASE"/>
</dbReference>
<dbReference type="PANTHER" id="PTHR34186">
    <property type="entry name" value="CYANATE HYDRATASE"/>
    <property type="match status" value="1"/>
</dbReference>
<dbReference type="AlphaFoldDB" id="A0A9Q0M8Y2"/>
<dbReference type="Gene3D" id="1.10.260.40">
    <property type="entry name" value="lambda repressor-like DNA-binding domains"/>
    <property type="match status" value="1"/>
</dbReference>
<dbReference type="InterPro" id="IPR003712">
    <property type="entry name" value="Cyanate_lyase_C"/>
</dbReference>
<feature type="domain" description="Cyanate lyase C-terminal" evidence="3">
    <location>
        <begin position="115"/>
        <end position="193"/>
    </location>
</feature>
<protein>
    <recommendedName>
        <fullName evidence="3">Cyanate lyase C-terminal domain-containing protein</fullName>
    </recommendedName>
</protein>
<comment type="function">
    <text evidence="1">Catalyzes the reaction of cyanate with bicarbonate to produce ammonia and carbon dioxide.</text>
</comment>
<evidence type="ECO:0000256" key="1">
    <source>
        <dbReference type="ARBA" id="ARBA00003561"/>
    </source>
</evidence>
<organism evidence="4 5">
    <name type="scientific">Blomia tropicalis</name>
    <name type="common">Mite</name>
    <dbReference type="NCBI Taxonomy" id="40697"/>
    <lineage>
        <taxon>Eukaryota</taxon>
        <taxon>Metazoa</taxon>
        <taxon>Ecdysozoa</taxon>
        <taxon>Arthropoda</taxon>
        <taxon>Chelicerata</taxon>
        <taxon>Arachnida</taxon>
        <taxon>Acari</taxon>
        <taxon>Acariformes</taxon>
        <taxon>Sarcoptiformes</taxon>
        <taxon>Astigmata</taxon>
        <taxon>Glycyphagoidea</taxon>
        <taxon>Echimyopodidae</taxon>
        <taxon>Blomia</taxon>
    </lineage>
</organism>
<dbReference type="Pfam" id="PF21291">
    <property type="entry name" value="CYNS_N"/>
    <property type="match status" value="1"/>
</dbReference>
<dbReference type="InterPro" id="IPR048564">
    <property type="entry name" value="CYNS_N"/>
</dbReference>
<proteinExistence type="predicted"/>
<evidence type="ECO:0000256" key="2">
    <source>
        <dbReference type="ARBA" id="ARBA00023239"/>
    </source>
</evidence>